<keyword evidence="14" id="KW-1185">Reference proteome</keyword>
<dbReference type="FunFam" id="1.10.3720.10:FF:000033">
    <property type="entry name" value="Polar amino acid ABC transporter permease"/>
    <property type="match status" value="1"/>
</dbReference>
<evidence type="ECO:0000256" key="9">
    <source>
        <dbReference type="ARBA" id="ARBA00022989"/>
    </source>
</evidence>
<dbReference type="InterPro" id="IPR043429">
    <property type="entry name" value="ArtM/GltK/GlnP/TcyL/YhdX-like"/>
</dbReference>
<evidence type="ECO:0000256" key="11">
    <source>
        <dbReference type="RuleBase" id="RU363032"/>
    </source>
</evidence>
<dbReference type="NCBIfam" id="TIGR01726">
    <property type="entry name" value="HEQRo_perm_3TM"/>
    <property type="match status" value="1"/>
</dbReference>
<feature type="transmembrane region" description="Helical" evidence="11">
    <location>
        <begin position="51"/>
        <end position="70"/>
    </location>
</feature>
<evidence type="ECO:0000313" key="13">
    <source>
        <dbReference type="EMBL" id="SFU10276.1"/>
    </source>
</evidence>
<gene>
    <name evidence="13" type="ORF">SAMN05444141_108268</name>
</gene>
<dbReference type="GO" id="GO:0022857">
    <property type="term" value="F:transmembrane transporter activity"/>
    <property type="evidence" value="ECO:0007669"/>
    <property type="project" value="InterPro"/>
</dbReference>
<dbReference type="EMBL" id="FPBD01000008">
    <property type="protein sequence ID" value="SFU10276.1"/>
    <property type="molecule type" value="Genomic_DNA"/>
</dbReference>
<keyword evidence="7 11" id="KW-0812">Transmembrane</keyword>
<feature type="transmembrane region" description="Helical" evidence="11">
    <location>
        <begin position="178"/>
        <end position="199"/>
    </location>
</feature>
<evidence type="ECO:0000256" key="8">
    <source>
        <dbReference type="ARBA" id="ARBA00022970"/>
    </source>
</evidence>
<dbReference type="PANTHER" id="PTHR30614">
    <property type="entry name" value="MEMBRANE COMPONENT OF AMINO ACID ABC TRANSPORTER"/>
    <property type="match status" value="1"/>
</dbReference>
<feature type="transmembrane region" description="Helical" evidence="11">
    <location>
        <begin position="282"/>
        <end position="300"/>
    </location>
</feature>
<feature type="transmembrane region" description="Helical" evidence="11">
    <location>
        <begin position="148"/>
        <end position="172"/>
    </location>
</feature>
<dbReference type="Gene3D" id="1.10.3720.10">
    <property type="entry name" value="MetI-like"/>
    <property type="match status" value="1"/>
</dbReference>
<sequence>MTLLVNLFSHAPSRRLAFFVVLAALLMAFDLSSVGQYLSTLLNLDVAPDTASVLAAFAISAVITADVVFVSKLPMKVQVPIYWAQLLALFLGFFYSFDLSFPFIIERLPILLYKGLFYTLFVSFASIIFASILAFAGALMRLSNSGPAYAISTFYVSFFRGTPLLLQVYLIYLGLPQLGITLDAIPSGILALSLSYGAYMTEIFRAGIQAVPREQSEAAAALGLQPWQTMWKVVLPQAIRIIIPPTGNNFISMLKDSSLVSAMGIMELMYLARTLGRSEFKHFEMLISAALIYWAVSFVFEMIQARLEKRFATSQKRVG</sequence>
<dbReference type="GO" id="GO:0043190">
    <property type="term" value="C:ATP-binding cassette (ABC) transporter complex"/>
    <property type="evidence" value="ECO:0007669"/>
    <property type="project" value="InterPro"/>
</dbReference>
<keyword evidence="9 11" id="KW-1133">Transmembrane helix</keyword>
<dbReference type="CDD" id="cd06261">
    <property type="entry name" value="TM_PBP2"/>
    <property type="match status" value="1"/>
</dbReference>
<evidence type="ECO:0000256" key="4">
    <source>
        <dbReference type="ARBA" id="ARBA00016506"/>
    </source>
</evidence>
<dbReference type="InterPro" id="IPR010065">
    <property type="entry name" value="AA_ABC_transptr_permease_3TM"/>
</dbReference>
<dbReference type="RefSeq" id="WP_054783798.1">
    <property type="nucleotide sequence ID" value="NZ_FPBD01000008.1"/>
</dbReference>
<dbReference type="PANTHER" id="PTHR30614:SF0">
    <property type="entry name" value="L-CYSTINE TRANSPORT SYSTEM PERMEASE PROTEIN TCYL"/>
    <property type="match status" value="1"/>
</dbReference>
<feature type="transmembrane region" description="Helical" evidence="11">
    <location>
        <begin position="82"/>
        <end position="105"/>
    </location>
</feature>
<reference evidence="14" key="1">
    <citation type="submission" date="2016-10" db="EMBL/GenBank/DDBJ databases">
        <authorList>
            <person name="Varghese N."/>
            <person name="Submissions S."/>
        </authorList>
    </citation>
    <scope>NUCLEOTIDE SEQUENCE [LARGE SCALE GENOMIC DNA]</scope>
    <source>
        <strain evidence="14">DSM 17465</strain>
    </source>
</reference>
<dbReference type="Proteomes" id="UP000183371">
    <property type="component" value="Unassembled WGS sequence"/>
</dbReference>
<evidence type="ECO:0000256" key="5">
    <source>
        <dbReference type="ARBA" id="ARBA00022448"/>
    </source>
</evidence>
<dbReference type="GO" id="GO:0006865">
    <property type="term" value="P:amino acid transport"/>
    <property type="evidence" value="ECO:0007669"/>
    <property type="project" value="UniProtKB-KW"/>
</dbReference>
<dbReference type="InterPro" id="IPR000515">
    <property type="entry name" value="MetI-like"/>
</dbReference>
<keyword evidence="8" id="KW-0029">Amino-acid transport</keyword>
<comment type="subcellular location">
    <subcellularLocation>
        <location evidence="2">Cell inner membrane</location>
        <topology evidence="2">Multi-pass membrane protein</topology>
    </subcellularLocation>
    <subcellularLocation>
        <location evidence="11">Cell membrane</location>
        <topology evidence="11">Multi-pass membrane protein</topology>
    </subcellularLocation>
</comment>
<dbReference type="AlphaFoldDB" id="A0A1I7DFA1"/>
<evidence type="ECO:0000256" key="1">
    <source>
        <dbReference type="ARBA" id="ARBA00003159"/>
    </source>
</evidence>
<comment type="function">
    <text evidence="1">Part of the binding-protein-dependent transport system for glutamine; probably responsible for the translocation of the substrate across the membrane.</text>
</comment>
<accession>A0A1I7DFA1</accession>
<dbReference type="PROSITE" id="PS50928">
    <property type="entry name" value="ABC_TM1"/>
    <property type="match status" value="1"/>
</dbReference>
<feature type="domain" description="ABC transmembrane type-1" evidence="12">
    <location>
        <begin position="116"/>
        <end position="304"/>
    </location>
</feature>
<feature type="transmembrane region" description="Helical" evidence="11">
    <location>
        <begin position="117"/>
        <end position="136"/>
    </location>
</feature>
<evidence type="ECO:0000313" key="14">
    <source>
        <dbReference type="Proteomes" id="UP000183371"/>
    </source>
</evidence>
<keyword evidence="5 11" id="KW-0813">Transport</keyword>
<evidence type="ECO:0000256" key="2">
    <source>
        <dbReference type="ARBA" id="ARBA00004429"/>
    </source>
</evidence>
<evidence type="ECO:0000256" key="6">
    <source>
        <dbReference type="ARBA" id="ARBA00022475"/>
    </source>
</evidence>
<evidence type="ECO:0000256" key="3">
    <source>
        <dbReference type="ARBA" id="ARBA00010072"/>
    </source>
</evidence>
<dbReference type="InterPro" id="IPR035906">
    <property type="entry name" value="MetI-like_sf"/>
</dbReference>
<comment type="similarity">
    <text evidence="3">Belongs to the binding-protein-dependent transport system permease family. HisMQ subfamily.</text>
</comment>
<dbReference type="Pfam" id="PF00528">
    <property type="entry name" value="BPD_transp_1"/>
    <property type="match status" value="1"/>
</dbReference>
<protein>
    <recommendedName>
        <fullName evidence="4">Putative glutamine transport system permease protein GlnP</fullName>
    </recommendedName>
</protein>
<evidence type="ECO:0000256" key="10">
    <source>
        <dbReference type="ARBA" id="ARBA00023136"/>
    </source>
</evidence>
<name>A0A1I7DFA1_9HYPH</name>
<keyword evidence="10 11" id="KW-0472">Membrane</keyword>
<keyword evidence="6" id="KW-1003">Cell membrane</keyword>
<evidence type="ECO:0000256" key="7">
    <source>
        <dbReference type="ARBA" id="ARBA00022692"/>
    </source>
</evidence>
<proteinExistence type="inferred from homology"/>
<organism evidence="13 14">
    <name type="scientific">Pseudovibrio denitrificans</name>
    <dbReference type="NCBI Taxonomy" id="258256"/>
    <lineage>
        <taxon>Bacteria</taxon>
        <taxon>Pseudomonadati</taxon>
        <taxon>Pseudomonadota</taxon>
        <taxon>Alphaproteobacteria</taxon>
        <taxon>Hyphomicrobiales</taxon>
        <taxon>Stappiaceae</taxon>
        <taxon>Pseudovibrio</taxon>
    </lineage>
</organism>
<dbReference type="SUPFAM" id="SSF161098">
    <property type="entry name" value="MetI-like"/>
    <property type="match status" value="1"/>
</dbReference>
<evidence type="ECO:0000259" key="12">
    <source>
        <dbReference type="PROSITE" id="PS50928"/>
    </source>
</evidence>